<organism evidence="2 3">
    <name type="scientific">Frondihabitans sucicola</name>
    <dbReference type="NCBI Taxonomy" id="1268041"/>
    <lineage>
        <taxon>Bacteria</taxon>
        <taxon>Bacillati</taxon>
        <taxon>Actinomycetota</taxon>
        <taxon>Actinomycetes</taxon>
        <taxon>Micrococcales</taxon>
        <taxon>Microbacteriaceae</taxon>
        <taxon>Frondihabitans</taxon>
    </lineage>
</organism>
<name>A0ABN6XY35_9MICO</name>
<dbReference type="InterPro" id="IPR028973">
    <property type="entry name" value="PhnB-like"/>
</dbReference>
<accession>A0ABN6XY35</accession>
<dbReference type="Proteomes" id="UP001321486">
    <property type="component" value="Chromosome"/>
</dbReference>
<evidence type="ECO:0000313" key="3">
    <source>
        <dbReference type="Proteomes" id="UP001321486"/>
    </source>
</evidence>
<dbReference type="Pfam" id="PF06983">
    <property type="entry name" value="3-dmu-9_3-mt"/>
    <property type="match status" value="1"/>
</dbReference>
<dbReference type="SUPFAM" id="SSF54593">
    <property type="entry name" value="Glyoxalase/Bleomycin resistance protein/Dihydroxybiphenyl dioxygenase"/>
    <property type="match status" value="1"/>
</dbReference>
<dbReference type="RefSeq" id="WP_286346580.1">
    <property type="nucleotide sequence ID" value="NZ_AP027732.1"/>
</dbReference>
<dbReference type="Gene3D" id="3.10.180.10">
    <property type="entry name" value="2,3-Dihydroxybiphenyl 1,2-Dioxygenase, domain 1"/>
    <property type="match status" value="1"/>
</dbReference>
<dbReference type="PANTHER" id="PTHR33990:SF1">
    <property type="entry name" value="PROTEIN YJDN"/>
    <property type="match status" value="1"/>
</dbReference>
<keyword evidence="3" id="KW-1185">Reference proteome</keyword>
<dbReference type="CDD" id="cd06588">
    <property type="entry name" value="PhnB_like"/>
    <property type="match status" value="1"/>
</dbReference>
<evidence type="ECO:0000313" key="2">
    <source>
        <dbReference type="EMBL" id="BDZ49900.1"/>
    </source>
</evidence>
<reference evidence="3" key="1">
    <citation type="journal article" date="2019" name="Int. J. Syst. Evol. Microbiol.">
        <title>The Global Catalogue of Microorganisms (GCM) 10K type strain sequencing project: providing services to taxonomists for standard genome sequencing and annotation.</title>
        <authorList>
            <consortium name="The Broad Institute Genomics Platform"/>
            <consortium name="The Broad Institute Genome Sequencing Center for Infectious Disease"/>
            <person name="Wu L."/>
            <person name="Ma J."/>
        </authorList>
    </citation>
    <scope>NUCLEOTIDE SEQUENCE [LARGE SCALE GENOMIC DNA]</scope>
    <source>
        <strain evidence="3">NBRC 108728</strain>
    </source>
</reference>
<sequence>MSITLNPYLNFRGRAREALEFYASVLGGEPTLTTFAEGGMGEQFPGEESSIMHGQLITPIGLTLMCADAPSAMSLTVGDSVSVSLSGDDEAELTTYWEGLTEGGTVTMPFDVAPWGDRFGMFKDRFGVDWMINSIAPAA</sequence>
<protein>
    <submittedName>
        <fullName evidence="2">VOC family protein</fullName>
    </submittedName>
</protein>
<dbReference type="EMBL" id="AP027732">
    <property type="protein sequence ID" value="BDZ49900.1"/>
    <property type="molecule type" value="Genomic_DNA"/>
</dbReference>
<evidence type="ECO:0000259" key="1">
    <source>
        <dbReference type="Pfam" id="PF06983"/>
    </source>
</evidence>
<dbReference type="PANTHER" id="PTHR33990">
    <property type="entry name" value="PROTEIN YJDN-RELATED"/>
    <property type="match status" value="1"/>
</dbReference>
<feature type="domain" description="PhnB-like" evidence="1">
    <location>
        <begin position="6"/>
        <end position="132"/>
    </location>
</feature>
<dbReference type="InterPro" id="IPR029068">
    <property type="entry name" value="Glyas_Bleomycin-R_OHBP_Dase"/>
</dbReference>
<proteinExistence type="predicted"/>
<gene>
    <name evidence="2" type="ORF">GCM10025867_21410</name>
</gene>